<organism evidence="4 5">
    <name type="scientific">Veronia pacifica</name>
    <dbReference type="NCBI Taxonomy" id="1080227"/>
    <lineage>
        <taxon>Bacteria</taxon>
        <taxon>Pseudomonadati</taxon>
        <taxon>Pseudomonadota</taxon>
        <taxon>Gammaproteobacteria</taxon>
        <taxon>Vibrionales</taxon>
        <taxon>Vibrionaceae</taxon>
        <taxon>Veronia</taxon>
    </lineage>
</organism>
<dbReference type="SFLD" id="SFLDS00019">
    <property type="entry name" value="Glutathione_Transferase_(cytos"/>
    <property type="match status" value="1"/>
</dbReference>
<feature type="domain" description="GST N-terminal" evidence="2">
    <location>
        <begin position="1"/>
        <end position="82"/>
    </location>
</feature>
<dbReference type="Gene3D" id="1.20.1050.10">
    <property type="match status" value="1"/>
</dbReference>
<dbReference type="InterPro" id="IPR036249">
    <property type="entry name" value="Thioredoxin-like_sf"/>
</dbReference>
<dbReference type="SFLD" id="SFLDG00358">
    <property type="entry name" value="Main_(cytGST)"/>
    <property type="match status" value="1"/>
</dbReference>
<dbReference type="GO" id="GO:0005737">
    <property type="term" value="C:cytoplasm"/>
    <property type="evidence" value="ECO:0007669"/>
    <property type="project" value="InterPro"/>
</dbReference>
<dbReference type="FunFam" id="1.20.1050.10:FF:000017">
    <property type="entry name" value="Maleylacetoacetate isomerase"/>
    <property type="match status" value="1"/>
</dbReference>
<dbReference type="SUPFAM" id="SSF47616">
    <property type="entry name" value="GST C-terminal domain-like"/>
    <property type="match status" value="1"/>
</dbReference>
<dbReference type="OrthoDB" id="509852at2"/>
<evidence type="ECO:0000313" key="4">
    <source>
        <dbReference type="EMBL" id="ODA30776.1"/>
    </source>
</evidence>
<evidence type="ECO:0000259" key="3">
    <source>
        <dbReference type="PROSITE" id="PS50405"/>
    </source>
</evidence>
<reference evidence="4 5" key="1">
    <citation type="submission" date="2016-05" db="EMBL/GenBank/DDBJ databases">
        <title>Genomic Taxonomy of the Vibrionaceae.</title>
        <authorList>
            <person name="Gomez-Gil B."/>
            <person name="Enciso-Ibarra J."/>
        </authorList>
    </citation>
    <scope>NUCLEOTIDE SEQUENCE [LARGE SCALE GENOMIC DNA]</scope>
    <source>
        <strain evidence="4 5">CAIM 1920</strain>
    </source>
</reference>
<dbReference type="InterPro" id="IPR010987">
    <property type="entry name" value="Glutathione-S-Trfase_C-like"/>
</dbReference>
<name>A0A1C3EBZ8_9GAMM</name>
<dbReference type="InterPro" id="IPR004045">
    <property type="entry name" value="Glutathione_S-Trfase_N"/>
</dbReference>
<dbReference type="RefSeq" id="WP_068904973.1">
    <property type="nucleotide sequence ID" value="NZ_JBHUIF010000001.1"/>
</dbReference>
<dbReference type="Proteomes" id="UP000094936">
    <property type="component" value="Unassembled WGS sequence"/>
</dbReference>
<dbReference type="EMBL" id="LYBM01000047">
    <property type="protein sequence ID" value="ODA30776.1"/>
    <property type="molecule type" value="Genomic_DNA"/>
</dbReference>
<gene>
    <name evidence="4" type="ORF">A8L45_19180</name>
</gene>
<dbReference type="NCBIfam" id="TIGR01262">
    <property type="entry name" value="maiA"/>
    <property type="match status" value="1"/>
</dbReference>
<dbReference type="STRING" id="1080227.A8L45_19180"/>
<dbReference type="Pfam" id="PF13410">
    <property type="entry name" value="GST_C_2"/>
    <property type="match status" value="1"/>
</dbReference>
<dbReference type="GO" id="GO:0006749">
    <property type="term" value="P:glutathione metabolic process"/>
    <property type="evidence" value="ECO:0007669"/>
    <property type="project" value="TreeGrafter"/>
</dbReference>
<feature type="domain" description="GST C-terminal" evidence="3">
    <location>
        <begin position="87"/>
        <end position="208"/>
    </location>
</feature>
<comment type="similarity">
    <text evidence="1">Belongs to the GST superfamily. Zeta family.</text>
</comment>
<keyword evidence="4" id="KW-0413">Isomerase</keyword>
<dbReference type="SUPFAM" id="SSF52833">
    <property type="entry name" value="Thioredoxin-like"/>
    <property type="match status" value="1"/>
</dbReference>
<dbReference type="CDD" id="cd03042">
    <property type="entry name" value="GST_N_Zeta"/>
    <property type="match status" value="1"/>
</dbReference>
<dbReference type="InterPro" id="IPR040079">
    <property type="entry name" value="Glutathione_S-Trfase"/>
</dbReference>
<accession>A0A1C3EBZ8</accession>
<comment type="caution">
    <text evidence="4">The sequence shown here is derived from an EMBL/GenBank/DDBJ whole genome shotgun (WGS) entry which is preliminary data.</text>
</comment>
<dbReference type="InterPro" id="IPR036282">
    <property type="entry name" value="Glutathione-S-Trfase_C_sf"/>
</dbReference>
<evidence type="ECO:0000313" key="5">
    <source>
        <dbReference type="Proteomes" id="UP000094936"/>
    </source>
</evidence>
<protein>
    <submittedName>
        <fullName evidence="4">Maleylacetoacetate isomerase</fullName>
    </submittedName>
</protein>
<keyword evidence="5" id="KW-1185">Reference proteome</keyword>
<dbReference type="PANTHER" id="PTHR42673">
    <property type="entry name" value="MALEYLACETOACETATE ISOMERASE"/>
    <property type="match status" value="1"/>
</dbReference>
<evidence type="ECO:0000256" key="1">
    <source>
        <dbReference type="ARBA" id="ARBA00010007"/>
    </source>
</evidence>
<proteinExistence type="inferred from homology"/>
<dbReference type="GO" id="GO:0016034">
    <property type="term" value="F:maleylacetoacetate isomerase activity"/>
    <property type="evidence" value="ECO:0007669"/>
    <property type="project" value="TreeGrafter"/>
</dbReference>
<evidence type="ECO:0000259" key="2">
    <source>
        <dbReference type="PROSITE" id="PS50404"/>
    </source>
</evidence>
<dbReference type="InterPro" id="IPR005955">
    <property type="entry name" value="GST_Zeta"/>
</dbReference>
<dbReference type="Pfam" id="PF13417">
    <property type="entry name" value="GST_N_3"/>
    <property type="match status" value="1"/>
</dbReference>
<dbReference type="PANTHER" id="PTHR42673:SF21">
    <property type="entry name" value="GLUTATHIONE S-TRANSFERASE YFCF"/>
    <property type="match status" value="1"/>
</dbReference>
<dbReference type="Gene3D" id="3.40.30.10">
    <property type="entry name" value="Glutaredoxin"/>
    <property type="match status" value="1"/>
</dbReference>
<dbReference type="InterPro" id="IPR034330">
    <property type="entry name" value="GST_Zeta_C"/>
</dbReference>
<dbReference type="InterPro" id="IPR034333">
    <property type="entry name" value="GST_Zeta_N"/>
</dbReference>
<dbReference type="CDD" id="cd03191">
    <property type="entry name" value="GST_C_Zeta"/>
    <property type="match status" value="1"/>
</dbReference>
<sequence length="208" mass="23235">MERTLYDYSKSSASYRVRIALNLKGLDYQAISVPLLENAQRSDTYLAMNPAGLVPTLKEGEQAITQSLAILEYLEETYPTPALLPEDPLARANCRSLAYDIACDVHPLNNLRVLKYLTGHLGHSEQEKLDWYVHWLKQGLDALEAKLAGSGHRFCCGDTPTLADLCLVPQLFNARRFELDMSPYPTLVAIDKECQSLPAFKNAHPANV</sequence>
<dbReference type="GO" id="GO:0004364">
    <property type="term" value="F:glutathione transferase activity"/>
    <property type="evidence" value="ECO:0007669"/>
    <property type="project" value="TreeGrafter"/>
</dbReference>
<dbReference type="PROSITE" id="PS50405">
    <property type="entry name" value="GST_CTER"/>
    <property type="match status" value="1"/>
</dbReference>
<dbReference type="AlphaFoldDB" id="A0A1C3EBZ8"/>
<dbReference type="PROSITE" id="PS50404">
    <property type="entry name" value="GST_NTER"/>
    <property type="match status" value="1"/>
</dbReference>
<dbReference type="GO" id="GO:0006559">
    <property type="term" value="P:L-phenylalanine catabolic process"/>
    <property type="evidence" value="ECO:0007669"/>
    <property type="project" value="TreeGrafter"/>
</dbReference>